<keyword evidence="4 5" id="KW-0472">Membrane</keyword>
<comment type="caution">
    <text evidence="7">The sequence shown here is derived from an EMBL/GenBank/DDBJ whole genome shotgun (WGS) entry which is preliminary data.</text>
</comment>
<proteinExistence type="predicted"/>
<accession>A0A1Y4SZ86</accession>
<dbReference type="OrthoDB" id="9813074at2"/>
<dbReference type="InterPro" id="IPR035952">
    <property type="entry name" value="Rhomboid-like_sf"/>
</dbReference>
<organism evidence="7 8">
    <name type="scientific">Massilimicrobiota timonensis</name>
    <dbReference type="NCBI Taxonomy" id="1776392"/>
    <lineage>
        <taxon>Bacteria</taxon>
        <taxon>Bacillati</taxon>
        <taxon>Bacillota</taxon>
        <taxon>Erysipelotrichia</taxon>
        <taxon>Erysipelotrichales</taxon>
        <taxon>Erysipelotrichaceae</taxon>
        <taxon>Massilimicrobiota</taxon>
    </lineage>
</organism>
<feature type="transmembrane region" description="Helical" evidence="5">
    <location>
        <begin position="135"/>
        <end position="153"/>
    </location>
</feature>
<name>A0A1Y4SZ86_9FIRM</name>
<evidence type="ECO:0000256" key="5">
    <source>
        <dbReference type="SAM" id="Phobius"/>
    </source>
</evidence>
<feature type="transmembrane region" description="Helical" evidence="5">
    <location>
        <begin position="81"/>
        <end position="101"/>
    </location>
</feature>
<feature type="domain" description="Peptidase S54 rhomboid" evidence="6">
    <location>
        <begin position="41"/>
        <end position="178"/>
    </location>
</feature>
<dbReference type="GO" id="GO:0016020">
    <property type="term" value="C:membrane"/>
    <property type="evidence" value="ECO:0007669"/>
    <property type="project" value="UniProtKB-SubCell"/>
</dbReference>
<dbReference type="AlphaFoldDB" id="A0A1Y4SZ86"/>
<feature type="transmembrane region" description="Helical" evidence="5">
    <location>
        <begin position="107"/>
        <end position="123"/>
    </location>
</feature>
<feature type="transmembrane region" description="Helical" evidence="5">
    <location>
        <begin position="46"/>
        <end position="69"/>
    </location>
</feature>
<gene>
    <name evidence="7" type="ORF">B5E75_04215</name>
</gene>
<dbReference type="SUPFAM" id="SSF144091">
    <property type="entry name" value="Rhomboid-like"/>
    <property type="match status" value="1"/>
</dbReference>
<evidence type="ECO:0000256" key="4">
    <source>
        <dbReference type="ARBA" id="ARBA00023136"/>
    </source>
</evidence>
<feature type="transmembrane region" description="Helical" evidence="5">
    <location>
        <begin position="159"/>
        <end position="176"/>
    </location>
</feature>
<evidence type="ECO:0000256" key="3">
    <source>
        <dbReference type="ARBA" id="ARBA00022989"/>
    </source>
</evidence>
<protein>
    <recommendedName>
        <fullName evidence="6">Peptidase S54 rhomboid domain-containing protein</fullName>
    </recommendedName>
</protein>
<dbReference type="InterPro" id="IPR022764">
    <property type="entry name" value="Peptidase_S54_rhomboid_dom"/>
</dbReference>
<keyword evidence="8" id="KW-1185">Reference proteome</keyword>
<keyword evidence="2 5" id="KW-0812">Transmembrane</keyword>
<evidence type="ECO:0000256" key="1">
    <source>
        <dbReference type="ARBA" id="ARBA00004141"/>
    </source>
</evidence>
<dbReference type="Pfam" id="PF01694">
    <property type="entry name" value="Rhomboid"/>
    <property type="match status" value="1"/>
</dbReference>
<evidence type="ECO:0000313" key="7">
    <source>
        <dbReference type="EMBL" id="OUQ35237.1"/>
    </source>
</evidence>
<evidence type="ECO:0000313" key="8">
    <source>
        <dbReference type="Proteomes" id="UP000195305"/>
    </source>
</evidence>
<comment type="subcellular location">
    <subcellularLocation>
        <location evidence="1">Membrane</location>
        <topology evidence="1">Multi-pass membrane protein</topology>
    </subcellularLocation>
</comment>
<dbReference type="Gene3D" id="1.20.1540.10">
    <property type="entry name" value="Rhomboid-like"/>
    <property type="match status" value="1"/>
</dbReference>
<keyword evidence="3 5" id="KW-1133">Transmembrane helix</keyword>
<evidence type="ECO:0000256" key="2">
    <source>
        <dbReference type="ARBA" id="ARBA00022692"/>
    </source>
</evidence>
<reference evidence="7 8" key="1">
    <citation type="journal article" date="2018" name="BMC Genomics">
        <title>Whole genome sequencing and function prediction of 133 gut anaerobes isolated from chicken caecum in pure cultures.</title>
        <authorList>
            <person name="Medvecky M."/>
            <person name="Cejkova D."/>
            <person name="Polansky O."/>
            <person name="Karasova D."/>
            <person name="Kubasova T."/>
            <person name="Cizek A."/>
            <person name="Rychlik I."/>
        </authorList>
    </citation>
    <scope>NUCLEOTIDE SEQUENCE [LARGE SCALE GENOMIC DNA]</scope>
    <source>
        <strain evidence="7 8">An13</strain>
    </source>
</reference>
<dbReference type="GO" id="GO:0004252">
    <property type="term" value="F:serine-type endopeptidase activity"/>
    <property type="evidence" value="ECO:0007669"/>
    <property type="project" value="InterPro"/>
</dbReference>
<dbReference type="Proteomes" id="UP000195305">
    <property type="component" value="Unassembled WGS sequence"/>
</dbReference>
<evidence type="ECO:0000259" key="6">
    <source>
        <dbReference type="Pfam" id="PF01694"/>
    </source>
</evidence>
<sequence>MMMRWKMSYLWIGIWLIFLIVGMQTSWFDALSNKGFQIIHHEYYRLITGLFLHVNLLHFAVNALAISYLDIYIDQRIKAGTLFFISLLGGTIAHIIFSLIYPESTSVGGSPVIFSLLGFILIMRSILPKFHFRSLYGKWIIVYVIFAQIPFFSNNISTFVIHFISFIIGMLLAYLYRQFKGVKL</sequence>
<dbReference type="EMBL" id="NFLJ01000009">
    <property type="protein sequence ID" value="OUQ35237.1"/>
    <property type="molecule type" value="Genomic_DNA"/>
</dbReference>